<dbReference type="Proteomes" id="UP000295718">
    <property type="component" value="Unassembled WGS sequence"/>
</dbReference>
<feature type="domain" description="DUF2179" evidence="8">
    <location>
        <begin position="298"/>
        <end position="351"/>
    </location>
</feature>
<evidence type="ECO:0000256" key="4">
    <source>
        <dbReference type="ARBA" id="ARBA00022989"/>
    </source>
</evidence>
<dbReference type="STRING" id="1469948.GCA_000732725_01177"/>
<dbReference type="PANTHER" id="PTHR33545">
    <property type="entry name" value="UPF0750 MEMBRANE PROTEIN YITT-RELATED"/>
    <property type="match status" value="1"/>
</dbReference>
<keyword evidence="4 7" id="KW-1133">Transmembrane helix</keyword>
<feature type="region of interest" description="Disordered" evidence="6">
    <location>
        <begin position="1"/>
        <end position="58"/>
    </location>
</feature>
<proteinExistence type="predicted"/>
<evidence type="ECO:0000256" key="6">
    <source>
        <dbReference type="SAM" id="MobiDB-lite"/>
    </source>
</evidence>
<feature type="transmembrane region" description="Helical" evidence="7">
    <location>
        <begin position="181"/>
        <end position="200"/>
    </location>
</feature>
<keyword evidence="5 7" id="KW-0472">Membrane</keyword>
<feature type="transmembrane region" description="Helical" evidence="7">
    <location>
        <begin position="221"/>
        <end position="244"/>
    </location>
</feature>
<dbReference type="GO" id="GO:0005886">
    <property type="term" value="C:plasma membrane"/>
    <property type="evidence" value="ECO:0007669"/>
    <property type="project" value="UniProtKB-SubCell"/>
</dbReference>
<evidence type="ECO:0000256" key="3">
    <source>
        <dbReference type="ARBA" id="ARBA00022692"/>
    </source>
</evidence>
<gene>
    <name evidence="9" type="ORF">EDD76_11480</name>
</gene>
<evidence type="ECO:0000256" key="5">
    <source>
        <dbReference type="ARBA" id="ARBA00023136"/>
    </source>
</evidence>
<comment type="caution">
    <text evidence="9">The sequence shown here is derived from an EMBL/GenBank/DDBJ whole genome shotgun (WGS) entry which is preliminary data.</text>
</comment>
<dbReference type="InterPro" id="IPR015867">
    <property type="entry name" value="N-reg_PII/ATP_PRibTrfase_C"/>
</dbReference>
<sequence length="362" mass="40595">MAWRGRKKFMDKKENDIKREPEIKKENENIQLEKIEEEKKRKTMEKEKEEKREKEREEEDKYILEIEQEYEKKREEEKTVKQRILDYIIITLASVVYAVGVSQFIDPNNLAPGGVTGVAIILNRIVPVETGTLILIINIPIILLGMWKFGVRFIISTFYAIAATSLFTNLLAPLGAATDDLLLAALAGSVLIAVSMGIIFKRGATTGGTDIIIKCLRLRYPHLKMGMLFFLTDVGVVVASAFVFQDIDSALYAGIAVVVTSMMLDVVLYGRDEAKLIYVISDFSSGITDRLLEDLGIGVTHLNGQGAYSGKDKQVIMCVSKKTLAPRIEEIVREEDPDAFMIVTSATEIFGEGYKSYFSEKI</sequence>
<dbReference type="EMBL" id="SLUO01000014">
    <property type="protein sequence ID" value="TCL55669.1"/>
    <property type="molecule type" value="Genomic_DNA"/>
</dbReference>
<reference evidence="9 10" key="1">
    <citation type="submission" date="2019-03" db="EMBL/GenBank/DDBJ databases">
        <title>Genomic Encyclopedia of Type Strains, Phase IV (KMG-IV): sequencing the most valuable type-strain genomes for metagenomic binning, comparative biology and taxonomic classification.</title>
        <authorList>
            <person name="Goeker M."/>
        </authorList>
    </citation>
    <scope>NUCLEOTIDE SEQUENCE [LARGE SCALE GENOMIC DNA]</scope>
    <source>
        <strain evidence="9 10">DSM 100556</strain>
    </source>
</reference>
<dbReference type="Pfam" id="PF02588">
    <property type="entry name" value="YitT_membrane"/>
    <property type="match status" value="1"/>
</dbReference>
<dbReference type="Gene3D" id="3.30.70.120">
    <property type="match status" value="1"/>
</dbReference>
<evidence type="ECO:0000313" key="9">
    <source>
        <dbReference type="EMBL" id="TCL55669.1"/>
    </source>
</evidence>
<dbReference type="CDD" id="cd16380">
    <property type="entry name" value="YitT_C"/>
    <property type="match status" value="1"/>
</dbReference>
<keyword evidence="3 7" id="KW-0812">Transmembrane</keyword>
<keyword evidence="2" id="KW-1003">Cell membrane</keyword>
<dbReference type="InterPro" id="IPR003740">
    <property type="entry name" value="YitT"/>
</dbReference>
<evidence type="ECO:0000313" key="10">
    <source>
        <dbReference type="Proteomes" id="UP000295718"/>
    </source>
</evidence>
<evidence type="ECO:0000256" key="2">
    <source>
        <dbReference type="ARBA" id="ARBA00022475"/>
    </source>
</evidence>
<dbReference type="AlphaFoldDB" id="A0A4R1QPD6"/>
<evidence type="ECO:0000256" key="7">
    <source>
        <dbReference type="SAM" id="Phobius"/>
    </source>
</evidence>
<comment type="subcellular location">
    <subcellularLocation>
        <location evidence="1">Cell membrane</location>
        <topology evidence="1">Multi-pass membrane protein</topology>
    </subcellularLocation>
</comment>
<dbReference type="Pfam" id="PF10035">
    <property type="entry name" value="DUF2179"/>
    <property type="match status" value="1"/>
</dbReference>
<feature type="compositionally biased region" description="Basic residues" evidence="6">
    <location>
        <begin position="1"/>
        <end position="10"/>
    </location>
</feature>
<evidence type="ECO:0000256" key="1">
    <source>
        <dbReference type="ARBA" id="ARBA00004651"/>
    </source>
</evidence>
<dbReference type="InterPro" id="IPR051461">
    <property type="entry name" value="UPF0750_membrane"/>
</dbReference>
<feature type="transmembrane region" description="Helical" evidence="7">
    <location>
        <begin position="84"/>
        <end position="105"/>
    </location>
</feature>
<protein>
    <submittedName>
        <fullName evidence="9">Uncharacterized membrane-anchored protein YitT (DUF2179 family)</fullName>
    </submittedName>
</protein>
<feature type="compositionally biased region" description="Basic and acidic residues" evidence="6">
    <location>
        <begin position="11"/>
        <end position="58"/>
    </location>
</feature>
<organism evidence="9 10">
    <name type="scientific">Kineothrix alysoides</name>
    <dbReference type="NCBI Taxonomy" id="1469948"/>
    <lineage>
        <taxon>Bacteria</taxon>
        <taxon>Bacillati</taxon>
        <taxon>Bacillota</taxon>
        <taxon>Clostridia</taxon>
        <taxon>Lachnospirales</taxon>
        <taxon>Lachnospiraceae</taxon>
        <taxon>Kineothrix</taxon>
    </lineage>
</organism>
<accession>A0A4R1QPD6</accession>
<evidence type="ECO:0000259" key="8">
    <source>
        <dbReference type="Pfam" id="PF10035"/>
    </source>
</evidence>
<dbReference type="PANTHER" id="PTHR33545:SF5">
    <property type="entry name" value="UPF0750 MEMBRANE PROTEIN YITT"/>
    <property type="match status" value="1"/>
</dbReference>
<name>A0A4R1QPD6_9FIRM</name>
<keyword evidence="10" id="KW-1185">Reference proteome</keyword>
<feature type="transmembrane region" description="Helical" evidence="7">
    <location>
        <begin position="153"/>
        <end position="175"/>
    </location>
</feature>
<feature type="transmembrane region" description="Helical" evidence="7">
    <location>
        <begin position="125"/>
        <end position="146"/>
    </location>
</feature>
<dbReference type="InterPro" id="IPR019264">
    <property type="entry name" value="DUF2179"/>
</dbReference>
<feature type="transmembrane region" description="Helical" evidence="7">
    <location>
        <begin position="250"/>
        <end position="270"/>
    </location>
</feature>